<reference evidence="1 2" key="1">
    <citation type="submission" date="2016-10" db="EMBL/GenBank/DDBJ databases">
        <authorList>
            <person name="de Groot N.N."/>
        </authorList>
    </citation>
    <scope>NUCLEOTIDE SEQUENCE [LARGE SCALE GENOMIC DNA]</scope>
    <source>
        <strain evidence="1 2">CGMCC 1.12097</strain>
    </source>
</reference>
<dbReference type="EMBL" id="FMXM01000017">
    <property type="protein sequence ID" value="SDA92780.1"/>
    <property type="molecule type" value="Genomic_DNA"/>
</dbReference>
<dbReference type="STRING" id="1165689.SAMN02927914_04825"/>
<dbReference type="Pfam" id="PF04325">
    <property type="entry name" value="DUF465"/>
    <property type="match status" value="1"/>
</dbReference>
<dbReference type="OrthoDB" id="7679288at2"/>
<accession>A0A1G5ZE81</accession>
<sequence>MDQFIKSLRHRRATVQARIEDEQARPAPDQLRLSALKRLKLRFRDQIEFIERINRSGDTIPIPVVRRRSFRPLLSGKI</sequence>
<proteinExistence type="predicted"/>
<gene>
    <name evidence="1" type="ORF">SAMN02927914_04825</name>
</gene>
<dbReference type="Proteomes" id="UP000198588">
    <property type="component" value="Unassembled WGS sequence"/>
</dbReference>
<protein>
    <recommendedName>
        <fullName evidence="3">DUF465 domain-containing protein</fullName>
    </recommendedName>
</protein>
<dbReference type="RefSeq" id="WP_143019499.1">
    <property type="nucleotide sequence ID" value="NZ_FMXM01000017.1"/>
</dbReference>
<organism evidence="1 2">
    <name type="scientific">Mesorhizobium qingshengii</name>
    <dbReference type="NCBI Taxonomy" id="1165689"/>
    <lineage>
        <taxon>Bacteria</taxon>
        <taxon>Pseudomonadati</taxon>
        <taxon>Pseudomonadota</taxon>
        <taxon>Alphaproteobacteria</taxon>
        <taxon>Hyphomicrobiales</taxon>
        <taxon>Phyllobacteriaceae</taxon>
        <taxon>Mesorhizobium</taxon>
    </lineage>
</organism>
<dbReference type="InterPro" id="IPR007420">
    <property type="entry name" value="DUF465"/>
</dbReference>
<dbReference type="AlphaFoldDB" id="A0A1G5ZE81"/>
<evidence type="ECO:0008006" key="3">
    <source>
        <dbReference type="Google" id="ProtNLM"/>
    </source>
</evidence>
<evidence type="ECO:0000313" key="2">
    <source>
        <dbReference type="Proteomes" id="UP000198588"/>
    </source>
</evidence>
<evidence type="ECO:0000313" key="1">
    <source>
        <dbReference type="EMBL" id="SDA92780.1"/>
    </source>
</evidence>
<name>A0A1G5ZE81_9HYPH</name>